<dbReference type="GO" id="GO:0016829">
    <property type="term" value="F:lyase activity"/>
    <property type="evidence" value="ECO:0007669"/>
    <property type="project" value="InterPro"/>
</dbReference>
<evidence type="ECO:0000313" key="4">
    <source>
        <dbReference type="Proteomes" id="UP000694232"/>
    </source>
</evidence>
<evidence type="ECO:0000259" key="2">
    <source>
        <dbReference type="Pfam" id="PF19305"/>
    </source>
</evidence>
<gene>
    <name evidence="3" type="ORF">KNV97_16485</name>
</gene>
<dbReference type="Proteomes" id="UP000694232">
    <property type="component" value="Chromosome 1"/>
</dbReference>
<protein>
    <submittedName>
        <fullName evidence="3">MmgE/PrpD family protein</fullName>
    </submittedName>
</protein>
<evidence type="ECO:0000259" key="1">
    <source>
        <dbReference type="Pfam" id="PF03972"/>
    </source>
</evidence>
<dbReference type="PANTHER" id="PTHR16943:SF8">
    <property type="entry name" value="2-METHYLCITRATE DEHYDRATASE"/>
    <property type="match status" value="1"/>
</dbReference>
<dbReference type="Pfam" id="PF03972">
    <property type="entry name" value="MmgE_PrpD_N"/>
    <property type="match status" value="1"/>
</dbReference>
<name>A0A975U8D2_9VIBR</name>
<feature type="domain" description="MmgE/PrpD N-terminal" evidence="1">
    <location>
        <begin position="20"/>
        <end position="240"/>
    </location>
</feature>
<dbReference type="Pfam" id="PF19305">
    <property type="entry name" value="MmgE_PrpD_C"/>
    <property type="match status" value="1"/>
</dbReference>
<dbReference type="InterPro" id="IPR005656">
    <property type="entry name" value="MmgE_PrpD"/>
</dbReference>
<reference evidence="3" key="1">
    <citation type="submission" date="2021-06" db="EMBL/GenBank/DDBJ databases">
        <title>Vibrio nov. sp., novel gut bacterium isolated from Yellow Sea oyster.</title>
        <authorList>
            <person name="Muhammad N."/>
            <person name="Nguyen T.H."/>
            <person name="Lee Y.-J."/>
            <person name="Ko J."/>
            <person name="Kim S.-G."/>
        </authorList>
    </citation>
    <scope>NUCLEOTIDE SEQUENCE</scope>
    <source>
        <strain evidence="3">OG9-811</strain>
    </source>
</reference>
<dbReference type="KEGG" id="vos:KNV97_16485"/>
<dbReference type="PANTHER" id="PTHR16943">
    <property type="entry name" value="2-METHYLCITRATE DEHYDRATASE-RELATED"/>
    <property type="match status" value="1"/>
</dbReference>
<dbReference type="InterPro" id="IPR045337">
    <property type="entry name" value="MmgE_PrpD_C"/>
</dbReference>
<sequence>MKNPIVELSELAFHWQSCPLSDGVSWATRRVLLDWYATTLPGAVRSPCTELKHVLDKGLGKAYSYVDSDFVSASYAAFINGVASHTVEFDDIFKDGGYHPGSPTISAALAVAQQDSVSLEALHRSIIAGYEVGCRLALAIQPAHYKYWHTTSTVGTIGAAVATVMLASGTQEQIMHAIGIASSFAGGHQANLQGKGMTKALHAGHAAQAGILAGKSALAGVKASIDSLSGLYGWANATTEATVNWDNAFDGMYEWTPITRMTVKNHGCCGHIFPAIDGVGHVFKEHQLTYADIQSIDVYGYDATKKMCDRPSPEDAQQARFSLQYCVAVYCLTGKTRLHAFSEETLQRQDIRDFAKRIQVYRDEGLSALYPSVRSSKVVITLNTGVVIEHHQKTRKGDPEDPLSDADLVEKYRELTEGILNDSQQAQLEYGVLRSKDIPYF</sequence>
<dbReference type="RefSeq" id="WP_218562370.1">
    <property type="nucleotide sequence ID" value="NZ_CP076643.1"/>
</dbReference>
<keyword evidence="4" id="KW-1185">Reference proteome</keyword>
<proteinExistence type="predicted"/>
<dbReference type="AlphaFoldDB" id="A0A975U8D2"/>
<accession>A0A975U8D2</accession>
<dbReference type="EMBL" id="CP076643">
    <property type="protein sequence ID" value="QXO17032.1"/>
    <property type="molecule type" value="Genomic_DNA"/>
</dbReference>
<dbReference type="InterPro" id="IPR045336">
    <property type="entry name" value="MmgE_PrpD_N"/>
</dbReference>
<organism evidence="3 4">
    <name type="scientific">Vibrio ostreae</name>
    <dbReference type="NCBI Taxonomy" id="2841925"/>
    <lineage>
        <taxon>Bacteria</taxon>
        <taxon>Pseudomonadati</taxon>
        <taxon>Pseudomonadota</taxon>
        <taxon>Gammaproteobacteria</taxon>
        <taxon>Vibrionales</taxon>
        <taxon>Vibrionaceae</taxon>
        <taxon>Vibrio</taxon>
    </lineage>
</organism>
<evidence type="ECO:0000313" key="3">
    <source>
        <dbReference type="EMBL" id="QXO17032.1"/>
    </source>
</evidence>
<feature type="domain" description="MmgE/PrpD C-terminal" evidence="2">
    <location>
        <begin position="266"/>
        <end position="427"/>
    </location>
</feature>